<feature type="transmembrane region" description="Helical" evidence="3">
    <location>
        <begin position="320"/>
        <end position="344"/>
    </location>
</feature>
<protein>
    <recommendedName>
        <fullName evidence="4">P-type ATPase A domain-containing protein</fullName>
    </recommendedName>
</protein>
<evidence type="ECO:0000256" key="2">
    <source>
        <dbReference type="ARBA" id="ARBA00022842"/>
    </source>
</evidence>
<evidence type="ECO:0000256" key="3">
    <source>
        <dbReference type="SAM" id="Phobius"/>
    </source>
</evidence>
<dbReference type="SUPFAM" id="SSF81653">
    <property type="entry name" value="Calcium ATPase, transduction domain A"/>
    <property type="match status" value="1"/>
</dbReference>
<dbReference type="GO" id="GO:0005886">
    <property type="term" value="C:plasma membrane"/>
    <property type="evidence" value="ECO:0007669"/>
    <property type="project" value="TreeGrafter"/>
</dbReference>
<dbReference type="Gene3D" id="2.70.150.10">
    <property type="entry name" value="Calcium-transporting ATPase, cytoplasmic transduction domain A"/>
    <property type="match status" value="1"/>
</dbReference>
<dbReference type="InterPro" id="IPR008250">
    <property type="entry name" value="ATPase_P-typ_transduc_dom_A_sf"/>
</dbReference>
<dbReference type="AlphaFoldDB" id="A0A430LEX5"/>
<accession>A0A430LEX5</accession>
<keyword evidence="3" id="KW-0472">Membrane</keyword>
<evidence type="ECO:0000313" key="6">
    <source>
        <dbReference type="Proteomes" id="UP000287124"/>
    </source>
</evidence>
<sequence length="473" mass="51432">MEGSARHETQPLDPNPDDLFKVESNPFAFSFREHFRFRKSFASNSLTTLLTFNGVEDLKRSLRVDQENGPYVRAIAETVTPGCFTDGPLRIERSFLDGAYWRSIFDTNKPSASPEPSFFSIPRLKPPNNPPKLFEARRLDKTCVVSVNDILVGDLLLLKAGDVVPADGILIDGSGIACDESALTGESDLIRKAPSNDVGNALNKSLEDDGLNRIGSKGHFIPAGGRVVDGTGTYLVTAVGQDTRLRRGQASNPKPTPLEESTVHWLKNFESGLFLGCLALLCGLFNILPSLLHLLYVPAKSARGAKNALETISKIDFKTYYIHFIPLVLIASGVTASGTAAAVIPLRTLDDVPSWAWISDYTVWIICFAAYLTLQIHHIPCRGDHRRQLYLFLVILLAIHFAIALAQSSPTLIDGFTIFGPMVLTVTTFLVALLFGAIPAMEARGDRGGTEENTTGTSPRPIGIGMTALSMCG</sequence>
<dbReference type="PANTHER" id="PTHR24093">
    <property type="entry name" value="CATION TRANSPORTING ATPASE"/>
    <property type="match status" value="1"/>
</dbReference>
<feature type="transmembrane region" description="Helical" evidence="3">
    <location>
        <begin position="418"/>
        <end position="438"/>
    </location>
</feature>
<gene>
    <name evidence="5" type="ORF">BHE90_011288</name>
</gene>
<dbReference type="PANTHER" id="PTHR24093:SF369">
    <property type="entry name" value="CALCIUM-TRANSPORTING ATPASE"/>
    <property type="match status" value="1"/>
</dbReference>
<keyword evidence="3" id="KW-1133">Transmembrane helix</keyword>
<evidence type="ECO:0000313" key="5">
    <source>
        <dbReference type="EMBL" id="RTE74275.1"/>
    </source>
</evidence>
<dbReference type="GO" id="GO:0012505">
    <property type="term" value="C:endomembrane system"/>
    <property type="evidence" value="ECO:0007669"/>
    <property type="project" value="UniProtKB-SubCell"/>
</dbReference>
<evidence type="ECO:0000259" key="4">
    <source>
        <dbReference type="Pfam" id="PF00122"/>
    </source>
</evidence>
<keyword evidence="3" id="KW-0812">Transmembrane</keyword>
<dbReference type="GO" id="GO:0005388">
    <property type="term" value="F:P-type calcium transporter activity"/>
    <property type="evidence" value="ECO:0007669"/>
    <property type="project" value="TreeGrafter"/>
</dbReference>
<proteinExistence type="predicted"/>
<dbReference type="Proteomes" id="UP000287124">
    <property type="component" value="Unassembled WGS sequence"/>
</dbReference>
<feature type="domain" description="P-type ATPase A" evidence="4">
    <location>
        <begin position="140"/>
        <end position="247"/>
    </location>
</feature>
<keyword evidence="2" id="KW-0460">Magnesium</keyword>
<reference evidence="5 6" key="1">
    <citation type="submission" date="2017-06" db="EMBL/GenBank/DDBJ databases">
        <title>Comparative genomic analysis of Ambrosia Fusariam Clade fungi.</title>
        <authorList>
            <person name="Stajich J.E."/>
            <person name="Carrillo J."/>
            <person name="Kijimoto T."/>
            <person name="Eskalen A."/>
            <person name="O'Donnell K."/>
            <person name="Kasson M."/>
        </authorList>
    </citation>
    <scope>NUCLEOTIDE SEQUENCE [LARGE SCALE GENOMIC DNA]</scope>
    <source>
        <strain evidence="5 6">UCR1854</strain>
    </source>
</reference>
<name>A0A430LEX5_9HYPO</name>
<dbReference type="GO" id="GO:0006874">
    <property type="term" value="P:intracellular calcium ion homeostasis"/>
    <property type="evidence" value="ECO:0007669"/>
    <property type="project" value="TreeGrafter"/>
</dbReference>
<comment type="subcellular location">
    <subcellularLocation>
        <location evidence="1">Endomembrane system</location>
        <topology evidence="1">Multi-pass membrane protein</topology>
    </subcellularLocation>
</comment>
<organism evidence="5 6">
    <name type="scientific">Fusarium euwallaceae</name>
    <dbReference type="NCBI Taxonomy" id="1147111"/>
    <lineage>
        <taxon>Eukaryota</taxon>
        <taxon>Fungi</taxon>
        <taxon>Dikarya</taxon>
        <taxon>Ascomycota</taxon>
        <taxon>Pezizomycotina</taxon>
        <taxon>Sordariomycetes</taxon>
        <taxon>Hypocreomycetidae</taxon>
        <taxon>Hypocreales</taxon>
        <taxon>Nectriaceae</taxon>
        <taxon>Fusarium</taxon>
        <taxon>Fusarium solani species complex</taxon>
    </lineage>
</organism>
<feature type="transmembrane region" description="Helical" evidence="3">
    <location>
        <begin position="273"/>
        <end position="299"/>
    </location>
</feature>
<dbReference type="EMBL" id="MIKF01000227">
    <property type="protein sequence ID" value="RTE74275.1"/>
    <property type="molecule type" value="Genomic_DNA"/>
</dbReference>
<feature type="transmembrane region" description="Helical" evidence="3">
    <location>
        <begin position="389"/>
        <end position="406"/>
    </location>
</feature>
<feature type="transmembrane region" description="Helical" evidence="3">
    <location>
        <begin position="356"/>
        <end position="377"/>
    </location>
</feature>
<keyword evidence="6" id="KW-1185">Reference proteome</keyword>
<dbReference type="Pfam" id="PF00122">
    <property type="entry name" value="E1-E2_ATPase"/>
    <property type="match status" value="1"/>
</dbReference>
<evidence type="ECO:0000256" key="1">
    <source>
        <dbReference type="ARBA" id="ARBA00004127"/>
    </source>
</evidence>
<dbReference type="InterPro" id="IPR059000">
    <property type="entry name" value="ATPase_P-type_domA"/>
</dbReference>
<comment type="caution">
    <text evidence="5">The sequence shown here is derived from an EMBL/GenBank/DDBJ whole genome shotgun (WGS) entry which is preliminary data.</text>
</comment>